<dbReference type="SUPFAM" id="SSF53474">
    <property type="entry name" value="alpha/beta-Hydrolases"/>
    <property type="match status" value="1"/>
</dbReference>
<dbReference type="Proteomes" id="UP000198280">
    <property type="component" value="Unassembled WGS sequence"/>
</dbReference>
<evidence type="ECO:0000313" key="3">
    <source>
        <dbReference type="Proteomes" id="UP000198280"/>
    </source>
</evidence>
<proteinExistence type="predicted"/>
<protein>
    <submittedName>
        <fullName evidence="2">Pimeloyl-ACP methyl ester carboxylesterase</fullName>
    </submittedName>
</protein>
<gene>
    <name evidence="2" type="ORF">SAMN05216252_106299</name>
</gene>
<dbReference type="Gene3D" id="3.40.50.1820">
    <property type="entry name" value="alpha/beta hydrolase"/>
    <property type="match status" value="1"/>
</dbReference>
<dbReference type="RefSeq" id="WP_089224267.1">
    <property type="nucleotide sequence ID" value="NZ_FZOF01000006.1"/>
</dbReference>
<name>A0A239F3A7_9ACTN</name>
<organism evidence="2 3">
    <name type="scientific">Actinacidiphila glaucinigra</name>
    <dbReference type="NCBI Taxonomy" id="235986"/>
    <lineage>
        <taxon>Bacteria</taxon>
        <taxon>Bacillati</taxon>
        <taxon>Actinomycetota</taxon>
        <taxon>Actinomycetes</taxon>
        <taxon>Kitasatosporales</taxon>
        <taxon>Streptomycetaceae</taxon>
        <taxon>Actinacidiphila</taxon>
    </lineage>
</organism>
<dbReference type="PRINTS" id="PR00111">
    <property type="entry name" value="ABHYDROLASE"/>
</dbReference>
<dbReference type="EMBL" id="FZOF01000006">
    <property type="protein sequence ID" value="SNS51500.1"/>
    <property type="molecule type" value="Genomic_DNA"/>
</dbReference>
<reference evidence="2 3" key="1">
    <citation type="submission" date="2017-06" db="EMBL/GenBank/DDBJ databases">
        <authorList>
            <person name="Kim H.J."/>
            <person name="Triplett B.A."/>
        </authorList>
    </citation>
    <scope>NUCLEOTIDE SEQUENCE [LARGE SCALE GENOMIC DNA]</scope>
    <source>
        <strain evidence="2 3">CGMCC 4.1858</strain>
    </source>
</reference>
<evidence type="ECO:0000313" key="2">
    <source>
        <dbReference type="EMBL" id="SNS51500.1"/>
    </source>
</evidence>
<dbReference type="Pfam" id="PF00561">
    <property type="entry name" value="Abhydrolase_1"/>
    <property type="match status" value="1"/>
</dbReference>
<dbReference type="PANTHER" id="PTHR43689">
    <property type="entry name" value="HYDROLASE"/>
    <property type="match status" value="1"/>
</dbReference>
<sequence>MGHTVLATPLGDVALHRLGTPATGAPRTPVLLLHANPGDSRDYGAVAAGLAAEREVFALDWPGYGRSTVTAPHSVTPEGLADVAERALDAIAREGAPRVHVVGSSVGGWVAVRLAERRPAQVAGIVLVDPAGFTRLTPLTRWFCRAVMGRPSRAGRLVAPLARAYLGRLRTSSARATYERARGVGAGAGRLAVHCALWRAFAAPGFGLTGVLPGIVPPVLLLWGRRDPLLPALTDGRRARRSLPPGATYATLPAAHEAYNERPDLFLARVRPFLTG</sequence>
<dbReference type="AlphaFoldDB" id="A0A239F3A7"/>
<dbReference type="InterPro" id="IPR029058">
    <property type="entry name" value="AB_hydrolase_fold"/>
</dbReference>
<keyword evidence="3" id="KW-1185">Reference proteome</keyword>
<evidence type="ECO:0000259" key="1">
    <source>
        <dbReference type="Pfam" id="PF00561"/>
    </source>
</evidence>
<dbReference type="GO" id="GO:0003824">
    <property type="term" value="F:catalytic activity"/>
    <property type="evidence" value="ECO:0007669"/>
    <property type="project" value="UniProtKB-ARBA"/>
</dbReference>
<dbReference type="OrthoDB" id="5495375at2"/>
<accession>A0A239F3A7</accession>
<dbReference type="InterPro" id="IPR000073">
    <property type="entry name" value="AB_hydrolase_1"/>
</dbReference>
<dbReference type="PANTHER" id="PTHR43689:SF8">
    <property type="entry name" value="ALPHA_BETA-HYDROLASES SUPERFAMILY PROTEIN"/>
    <property type="match status" value="1"/>
</dbReference>
<feature type="domain" description="AB hydrolase-1" evidence="1">
    <location>
        <begin position="29"/>
        <end position="262"/>
    </location>
</feature>